<keyword evidence="3" id="KW-0677">Repeat</keyword>
<dbReference type="Proteomes" id="UP000504633">
    <property type="component" value="Unplaced"/>
</dbReference>
<evidence type="ECO:0000256" key="4">
    <source>
        <dbReference type="ARBA" id="ARBA00022989"/>
    </source>
</evidence>
<dbReference type="OrthoDB" id="2121937at2759"/>
<keyword evidence="11" id="KW-1185">Reference proteome</keyword>
<keyword evidence="2 7" id="KW-0812">Transmembrane</keyword>
<keyword evidence="5 7" id="KW-0472">Membrane</keyword>
<evidence type="ECO:0000259" key="10">
    <source>
        <dbReference type="PROSITE" id="PS50095"/>
    </source>
</evidence>
<keyword evidence="8" id="KW-0732">Signal</keyword>
<dbReference type="Pfam" id="PF02010">
    <property type="entry name" value="REJ"/>
    <property type="match status" value="1"/>
</dbReference>
<evidence type="ECO:0000256" key="5">
    <source>
        <dbReference type="ARBA" id="ARBA00023136"/>
    </source>
</evidence>
<keyword evidence="4 7" id="KW-1133">Transmembrane helix</keyword>
<dbReference type="KEGG" id="dhe:111595701"/>
<evidence type="ECO:0000259" key="9">
    <source>
        <dbReference type="PROSITE" id="PS50026"/>
    </source>
</evidence>
<feature type="signal peptide" evidence="8">
    <location>
        <begin position="1"/>
        <end position="23"/>
    </location>
</feature>
<evidence type="ECO:0000256" key="1">
    <source>
        <dbReference type="ARBA" id="ARBA00004370"/>
    </source>
</evidence>
<evidence type="ECO:0000313" key="12">
    <source>
        <dbReference type="RefSeq" id="XP_023165313.2"/>
    </source>
</evidence>
<dbReference type="GO" id="GO:0005261">
    <property type="term" value="F:monoatomic cation channel activity"/>
    <property type="evidence" value="ECO:0007669"/>
    <property type="project" value="TreeGrafter"/>
</dbReference>
<dbReference type="GO" id="GO:0005886">
    <property type="term" value="C:plasma membrane"/>
    <property type="evidence" value="ECO:0007669"/>
    <property type="project" value="TreeGrafter"/>
</dbReference>
<feature type="domain" description="EGF-like" evidence="9">
    <location>
        <begin position="22"/>
        <end position="59"/>
    </location>
</feature>
<feature type="transmembrane region" description="Helical" evidence="7">
    <location>
        <begin position="1091"/>
        <end position="1117"/>
    </location>
</feature>
<evidence type="ECO:0000313" key="11">
    <source>
        <dbReference type="Proteomes" id="UP000504633"/>
    </source>
</evidence>
<dbReference type="InterPro" id="IPR002859">
    <property type="entry name" value="PKD/REJ-like"/>
</dbReference>
<evidence type="ECO:0000256" key="3">
    <source>
        <dbReference type="ARBA" id="ARBA00022737"/>
    </source>
</evidence>
<dbReference type="GO" id="GO:0006816">
    <property type="term" value="P:calcium ion transport"/>
    <property type="evidence" value="ECO:0007669"/>
    <property type="project" value="TreeGrafter"/>
</dbReference>
<proteinExistence type="predicted"/>
<dbReference type="InterPro" id="IPR036392">
    <property type="entry name" value="PLAT/LH2_dom_sf"/>
</dbReference>
<dbReference type="PROSITE" id="PS50026">
    <property type="entry name" value="EGF_3"/>
    <property type="match status" value="1"/>
</dbReference>
<comment type="caution">
    <text evidence="6">Lacks conserved residue(s) required for the propagation of feature annotation.</text>
</comment>
<dbReference type="InterPro" id="IPR001024">
    <property type="entry name" value="PLAT/LH2_dom"/>
</dbReference>
<dbReference type="InterPro" id="IPR000742">
    <property type="entry name" value="EGF"/>
</dbReference>
<dbReference type="OMA" id="IVANMAH"/>
<organism evidence="11 12">
    <name type="scientific">Drosophila hydei</name>
    <name type="common">Fruit fly</name>
    <dbReference type="NCBI Taxonomy" id="7224"/>
    <lineage>
        <taxon>Eukaryota</taxon>
        <taxon>Metazoa</taxon>
        <taxon>Ecdysozoa</taxon>
        <taxon>Arthropoda</taxon>
        <taxon>Hexapoda</taxon>
        <taxon>Insecta</taxon>
        <taxon>Pterygota</taxon>
        <taxon>Neoptera</taxon>
        <taxon>Endopterygota</taxon>
        <taxon>Diptera</taxon>
        <taxon>Brachycera</taxon>
        <taxon>Muscomorpha</taxon>
        <taxon>Ephydroidea</taxon>
        <taxon>Drosophilidae</taxon>
        <taxon>Drosophila</taxon>
    </lineage>
</organism>
<protein>
    <submittedName>
        <fullName evidence="12">Uncharacterized protein LOC111595701</fullName>
    </submittedName>
</protein>
<evidence type="ECO:0000256" key="6">
    <source>
        <dbReference type="PROSITE-ProRule" id="PRU00076"/>
    </source>
</evidence>
<evidence type="ECO:0000256" key="7">
    <source>
        <dbReference type="SAM" id="Phobius"/>
    </source>
</evidence>
<dbReference type="SUPFAM" id="SSF49723">
    <property type="entry name" value="Lipase/lipooxygenase domain (PLAT/LH2 domain)"/>
    <property type="match status" value="1"/>
</dbReference>
<reference evidence="12" key="1">
    <citation type="submission" date="2025-08" db="UniProtKB">
        <authorList>
            <consortium name="RefSeq"/>
        </authorList>
    </citation>
    <scope>IDENTIFICATION</scope>
    <source>
        <strain evidence="12">15085-1641.00</strain>
        <tissue evidence="12">Whole body</tissue>
    </source>
</reference>
<feature type="chain" id="PRO_5027089540" evidence="8">
    <location>
        <begin position="24"/>
        <end position="1383"/>
    </location>
</feature>
<comment type="subcellular location">
    <subcellularLocation>
        <location evidence="1">Membrane</location>
    </subcellularLocation>
</comment>
<accession>A0A6J1LGD8</accession>
<dbReference type="Gene3D" id="2.60.60.20">
    <property type="entry name" value="PLAT/LH2 domain"/>
    <property type="match status" value="1"/>
</dbReference>
<dbReference type="PROSITE" id="PS50095">
    <property type="entry name" value="PLAT"/>
    <property type="match status" value="1"/>
</dbReference>
<evidence type="ECO:0000256" key="8">
    <source>
        <dbReference type="SAM" id="SignalP"/>
    </source>
</evidence>
<feature type="transmembrane region" description="Helical" evidence="7">
    <location>
        <begin position="1357"/>
        <end position="1380"/>
    </location>
</feature>
<gene>
    <name evidence="12" type="primary">LOC111595701</name>
</gene>
<name>A0A6J1LGD8_DROHY</name>
<dbReference type="PANTHER" id="PTHR46730">
    <property type="entry name" value="POLYCYSTIN-1"/>
    <property type="match status" value="1"/>
</dbReference>
<dbReference type="GeneID" id="111595701"/>
<dbReference type="PANTHER" id="PTHR46730:SF1">
    <property type="entry name" value="PLAT DOMAIN-CONTAINING PROTEIN"/>
    <property type="match status" value="1"/>
</dbReference>
<keyword evidence="6" id="KW-0245">EGF-like domain</keyword>
<feature type="transmembrane region" description="Helical" evidence="7">
    <location>
        <begin position="1314"/>
        <end position="1336"/>
    </location>
</feature>
<evidence type="ECO:0000256" key="2">
    <source>
        <dbReference type="ARBA" id="ARBA00022692"/>
    </source>
</evidence>
<dbReference type="RefSeq" id="XP_023165313.2">
    <property type="nucleotide sequence ID" value="XM_023309545.2"/>
</dbReference>
<sequence length="1383" mass="159071">MNINKLLFWTLLMGNIFSCFVLTDRCSPEYCNFAGECQIVKNKPNCSCYEDAFQGKYCEQVKNLCKTTKISCPRNQICVPYVGQAVCSCQPQIRTYKCSLSKPLCSYNIRVVSGMEEPIVLSFQQLSADPLEITISTPTYMIAYLPRSKPNGSRYTNNLTATLHDLGIRRHMKPPYNDAYYYVFKAKHYTVGANQLTVKIKSFGKARTKTLASLSLMVHVVTPRFCIPHVVFQHCMDPNKPRLVDVEHFCNLQGIVEKHCMSSSPSLQAQWAVYSFFNNSDSYILVDGKDLMLKIPRYTLWKESLLSFYPDLLVSVELSVKEEHGPWVHTRCYLNMTARNVIANIAGGQYREISNQSEWLTLDGSQSREPGQSGSASQQLTYTWTLRSSSEPNEVDISVESSDPRLTVPTNILKVDEENIITLKVSNKFAKARTNSISQVIVVVSHNELLSVEIECVRNCQRNFYAVDQVLHLRAVCLTCTDYCSYKWTLNGVDAQQNKKRLVTRLAAGLVGQLTVKLSVMDQAGNGNTELKLQQAQPPQGGSCTIQPSTGEECVTKFHISCQNYASAHQEPILYTFRMGHIYVENINSGETFLYLNGRDLLTVRICTYYLACTDVQIPVTVLSQEFNETPNIVAMLREGRRQEAFCVLHLLSFSPENMTTFTDSDDSFRSELSFAALEMVNSLEIANNSLSTLKSSERLELRAVSHIIKRADFIFNFVREDTEILDLTEDICLDLGKLLTYILTYFTISDREILELNSFLTQDKDLFHGVSVNWTRLDHNIVLRVSTLVSIVKGIFSMWHKTGEQLTRYIQPEEPFDYVLNNISYRVEMHDAYKPIEHESNNTSCYITSSLQTIKILRKMLQTNYLLFYTWCFTFDIFWWVPRTMSPTSATIAFNIMGRNSPNNDITAKSNKLILFKLGLERLSNTAEYEESNVIFDHAISYKLRLQGKANLVVKLLRSSADLRVLVAMNVKPVLRNIYDQSFYFPKGFRSRTIILNNHCREDGIVYVLIYKVAKDPEPANFSLRFSAQKLSAFDISNESPRWVKVECNLRTMVRKSNYSQCQVHYLSIFSAAAYKAEPMSIKQVSSNLFIAPLNLVFVMFYCLIILGVIVILSWVTLRARRKKKNLIRVIRWKRDEEDPSTENIIVHLQTGGRLLSSTTANVKLIFISDLGRYKAVVYQNPVNPYLELNTSCMLRLSDTRVQLPCRLIISHDTSGRFPSWYCRSIQVDDLRNNLSYTFLLHCWIRRGQKVMVSCNPTERKTILNQLHRVKDAKGSLLFIRRFRYYIRFYFTDWFMMQPLFGPWRYTDESLDVYQRTCIWLFKAIITITVVVCFYRKSTFYNSFKFQNDLTLLGMTDFVLLAFGSYMLTLLLTFCLQHTTQP</sequence>
<feature type="domain" description="PLAT" evidence="10">
    <location>
        <begin position="1144"/>
        <end position="1260"/>
    </location>
</feature>